<dbReference type="HAMAP" id="MF_00087">
    <property type="entry name" value="Glu_tRNA_reductase"/>
    <property type="match status" value="1"/>
</dbReference>
<reference evidence="14" key="1">
    <citation type="journal article" date="2019" name="Int. J. Syst. Evol. Microbiol.">
        <title>The Global Catalogue of Microorganisms (GCM) 10K type strain sequencing project: providing services to taxonomists for standard genome sequencing and annotation.</title>
        <authorList>
            <consortium name="The Broad Institute Genomics Platform"/>
            <consortium name="The Broad Institute Genome Sequencing Center for Infectious Disease"/>
            <person name="Wu L."/>
            <person name="Ma J."/>
        </authorList>
    </citation>
    <scope>NUCLEOTIDE SEQUENCE [LARGE SCALE GENOMIC DNA]</scope>
    <source>
        <strain evidence="14">CCM 8925</strain>
    </source>
</reference>
<dbReference type="PROSITE" id="PS00747">
    <property type="entry name" value="GLUTR"/>
    <property type="match status" value="1"/>
</dbReference>
<evidence type="ECO:0000256" key="1">
    <source>
        <dbReference type="ARBA" id="ARBA00005059"/>
    </source>
</evidence>
<keyword evidence="6 8" id="KW-0627">Porphyrin biosynthesis</keyword>
<dbReference type="InterPro" id="IPR015896">
    <property type="entry name" value="4pyrrol_synth_GluRdtase_dimer"/>
</dbReference>
<dbReference type="InterPro" id="IPR036291">
    <property type="entry name" value="NAD(P)-bd_dom_sf"/>
</dbReference>
<dbReference type="InterPro" id="IPR006151">
    <property type="entry name" value="Shikm_DH/Glu-tRNA_Rdtase"/>
</dbReference>
<feature type="active site" description="Nucleophile" evidence="8">
    <location>
        <position position="50"/>
    </location>
</feature>
<evidence type="ECO:0000256" key="7">
    <source>
        <dbReference type="ARBA" id="ARBA00047464"/>
    </source>
</evidence>
<dbReference type="Proteomes" id="UP001597104">
    <property type="component" value="Unassembled WGS sequence"/>
</dbReference>
<evidence type="ECO:0000259" key="11">
    <source>
        <dbReference type="Pfam" id="PF01488"/>
    </source>
</evidence>
<evidence type="ECO:0000259" key="10">
    <source>
        <dbReference type="Pfam" id="PF00745"/>
    </source>
</evidence>
<evidence type="ECO:0000256" key="2">
    <source>
        <dbReference type="ARBA" id="ARBA00005916"/>
    </source>
</evidence>
<dbReference type="InterPro" id="IPR018214">
    <property type="entry name" value="GluRdtase_CS"/>
</dbReference>
<evidence type="ECO:0000256" key="4">
    <source>
        <dbReference type="ARBA" id="ARBA00022857"/>
    </source>
</evidence>
<dbReference type="PANTHER" id="PTHR43120:SF1">
    <property type="entry name" value="GLUTAMYL-TRNA REDUCTASE 1, CHLOROPLASTIC"/>
    <property type="match status" value="1"/>
</dbReference>
<evidence type="ECO:0000313" key="14">
    <source>
        <dbReference type="Proteomes" id="UP001597104"/>
    </source>
</evidence>
<keyword evidence="4 8" id="KW-0521">NADP</keyword>
<protein>
    <recommendedName>
        <fullName evidence="3 8">Glutamyl-tRNA reductase</fullName>
        <shortName evidence="8">GluTR</shortName>
        <ecNumber evidence="3 8">1.2.1.70</ecNumber>
    </recommendedName>
</protein>
<comment type="miscellaneous">
    <text evidence="8">During catalysis, the active site Cys acts as a nucleophile attacking the alpha-carbonyl group of tRNA-bound glutamate with the formation of a thioester intermediate between enzyme and glutamate, and the concomitant release of tRNA(Glu). The thioester intermediate is finally reduced by direct hydride transfer from NADPH, to form the product GSA.</text>
</comment>
<evidence type="ECO:0000313" key="13">
    <source>
        <dbReference type="EMBL" id="MFD0897114.1"/>
    </source>
</evidence>
<dbReference type="SUPFAM" id="SSF51735">
    <property type="entry name" value="NAD(P)-binding Rossmann-fold domains"/>
    <property type="match status" value="1"/>
</dbReference>
<dbReference type="SUPFAM" id="SSF69742">
    <property type="entry name" value="Glutamyl tRNA-reductase catalytic, N-terminal domain"/>
    <property type="match status" value="1"/>
</dbReference>
<dbReference type="CDD" id="cd05213">
    <property type="entry name" value="NAD_bind_Glutamyl_tRNA_reduct"/>
    <property type="match status" value="1"/>
</dbReference>
<feature type="domain" description="Quinate/shikimate 5-dehydrogenase/glutamyl-tRNA reductase" evidence="11">
    <location>
        <begin position="174"/>
        <end position="303"/>
    </location>
</feature>
<dbReference type="Gene3D" id="3.30.460.30">
    <property type="entry name" value="Glutamyl-tRNA reductase, N-terminal domain"/>
    <property type="match status" value="1"/>
</dbReference>
<comment type="function">
    <text evidence="8">Catalyzes the NADPH-dependent reduction of glutamyl-tRNA(Glu) to glutamate 1-semialdehyde (GSA).</text>
</comment>
<dbReference type="RefSeq" id="WP_137638216.1">
    <property type="nucleotide sequence ID" value="NZ_BJDN01000020.1"/>
</dbReference>
<dbReference type="SUPFAM" id="SSF69075">
    <property type="entry name" value="Glutamyl tRNA-reductase dimerization domain"/>
    <property type="match status" value="1"/>
</dbReference>
<sequence>MYIIYLNLDYQRLPLALREQFTFTTQELVQADQQLNQEKSVLENVILSTCNRTEIYAVVDQLHTGRYYLKRFLANWFNVELATINTYVKFEEQAAAVTHLFRVASGLESLLVGEAQILGQVKRAFFTAQANGTTGAIFNHLFQAVITFAKRMHATYKISEHSTSASQAGLHRIKTHLQSLTNKQLVIVGLGVMGRQVLDNAYSMGFSRIILVNRTLSKAQNIASKFGRQVSAVPWSHLTAVLAHADAVITATAATQPIIVQQTLSSFQADLILIDLGVPRNIKLSTSLATILPCYDIDQLTTIVQANDGLRQQLVQKINLAIPAAVQAYYLWQQQLHIVPVIKELRESALDIQATALASLQRKLPELDEHELKVIRKHMKSIVNQMIKQPIKTVKELSVTAAAESDIAFFEQIFGLTGAEKVVNKEVG</sequence>
<feature type="binding site" evidence="8">
    <location>
        <begin position="49"/>
        <end position="52"/>
    </location>
    <ligand>
        <name>substrate</name>
    </ligand>
</feature>
<name>A0ABW3ECD8_9LACO</name>
<dbReference type="EC" id="1.2.1.70" evidence="3 8"/>
<dbReference type="InterPro" id="IPR036343">
    <property type="entry name" value="GluRdtase_N_sf"/>
</dbReference>
<evidence type="ECO:0000256" key="3">
    <source>
        <dbReference type="ARBA" id="ARBA00012970"/>
    </source>
</evidence>
<proteinExistence type="inferred from homology"/>
<dbReference type="NCBIfam" id="TIGR01035">
    <property type="entry name" value="hemA"/>
    <property type="match status" value="1"/>
</dbReference>
<dbReference type="GO" id="GO:0008883">
    <property type="term" value="F:glutamyl-tRNA reductase activity"/>
    <property type="evidence" value="ECO:0007669"/>
    <property type="project" value="UniProtKB-EC"/>
</dbReference>
<dbReference type="PIRSF" id="PIRSF000445">
    <property type="entry name" value="4pyrrol_synth_GluRdtase"/>
    <property type="match status" value="1"/>
</dbReference>
<feature type="binding site" evidence="8">
    <location>
        <begin position="114"/>
        <end position="116"/>
    </location>
    <ligand>
        <name>substrate</name>
    </ligand>
</feature>
<feature type="site" description="Important for activity" evidence="8">
    <location>
        <position position="99"/>
    </location>
</feature>
<feature type="binding site" evidence="8">
    <location>
        <begin position="189"/>
        <end position="194"/>
    </location>
    <ligand>
        <name>NADP(+)</name>
        <dbReference type="ChEBI" id="CHEBI:58349"/>
    </ligand>
</feature>
<comment type="catalytic activity">
    <reaction evidence="7 8 9">
        <text>(S)-4-amino-5-oxopentanoate + tRNA(Glu) + NADP(+) = L-glutamyl-tRNA(Glu) + NADPH + H(+)</text>
        <dbReference type="Rhea" id="RHEA:12344"/>
        <dbReference type="Rhea" id="RHEA-COMP:9663"/>
        <dbReference type="Rhea" id="RHEA-COMP:9680"/>
        <dbReference type="ChEBI" id="CHEBI:15378"/>
        <dbReference type="ChEBI" id="CHEBI:57501"/>
        <dbReference type="ChEBI" id="CHEBI:57783"/>
        <dbReference type="ChEBI" id="CHEBI:58349"/>
        <dbReference type="ChEBI" id="CHEBI:78442"/>
        <dbReference type="ChEBI" id="CHEBI:78520"/>
        <dbReference type="EC" id="1.2.1.70"/>
    </reaction>
</comment>
<evidence type="ECO:0000256" key="9">
    <source>
        <dbReference type="RuleBase" id="RU000584"/>
    </source>
</evidence>
<dbReference type="InterPro" id="IPR015895">
    <property type="entry name" value="4pyrrol_synth_GluRdtase_N"/>
</dbReference>
<feature type="binding site" evidence="8">
    <location>
        <position position="120"/>
    </location>
    <ligand>
        <name>substrate</name>
    </ligand>
</feature>
<feature type="binding site" evidence="8">
    <location>
        <position position="109"/>
    </location>
    <ligand>
        <name>substrate</name>
    </ligand>
</feature>
<comment type="domain">
    <text evidence="8">Possesses an unusual extended V-shaped dimeric structure with each monomer consisting of three distinct domains arranged along a curved 'spinal' alpha-helix. The N-terminal catalytic domain specifically recognizes the glutamate moiety of the substrate. The second domain is the NADPH-binding domain, and the third C-terminal domain is responsible for dimerization.</text>
</comment>
<dbReference type="Gene3D" id="3.40.50.720">
    <property type="entry name" value="NAD(P)-binding Rossmann-like Domain"/>
    <property type="match status" value="1"/>
</dbReference>
<comment type="subunit">
    <text evidence="8">Homodimer.</text>
</comment>
<dbReference type="InterPro" id="IPR036453">
    <property type="entry name" value="GluRdtase_dimer_dom_sf"/>
</dbReference>
<comment type="caution">
    <text evidence="13">The sequence shown here is derived from an EMBL/GenBank/DDBJ whole genome shotgun (WGS) entry which is preliminary data.</text>
</comment>
<feature type="domain" description="Glutamyl-tRNA reductase N-terminal" evidence="12">
    <location>
        <begin position="8"/>
        <end position="154"/>
    </location>
</feature>
<comment type="similarity">
    <text evidence="2 8 9">Belongs to the glutamyl-tRNA reductase family.</text>
</comment>
<accession>A0ABW3ECD8</accession>
<dbReference type="Pfam" id="PF05201">
    <property type="entry name" value="GlutR_N"/>
    <property type="match status" value="1"/>
</dbReference>
<evidence type="ECO:0000256" key="6">
    <source>
        <dbReference type="ARBA" id="ARBA00023244"/>
    </source>
</evidence>
<evidence type="ECO:0000259" key="12">
    <source>
        <dbReference type="Pfam" id="PF05201"/>
    </source>
</evidence>
<dbReference type="Pfam" id="PF01488">
    <property type="entry name" value="Shikimate_DH"/>
    <property type="match status" value="1"/>
</dbReference>
<dbReference type="InterPro" id="IPR000343">
    <property type="entry name" value="4pyrrol_synth_GluRdtase"/>
</dbReference>
<gene>
    <name evidence="8 13" type="primary">hemA</name>
    <name evidence="13" type="ORF">ACFQZ7_05110</name>
</gene>
<dbReference type="PANTHER" id="PTHR43120">
    <property type="entry name" value="GLUTAMYL-TRNA REDUCTASE 1, CHLOROPLASTIC"/>
    <property type="match status" value="1"/>
</dbReference>
<feature type="domain" description="Tetrapyrrole biosynthesis glutamyl-tRNA reductase dimerisation" evidence="10">
    <location>
        <begin position="322"/>
        <end position="416"/>
    </location>
</feature>
<organism evidence="13 14">
    <name type="scientific">Loigolactobacillus binensis</name>
    <dbReference type="NCBI Taxonomy" id="2559922"/>
    <lineage>
        <taxon>Bacteria</taxon>
        <taxon>Bacillati</taxon>
        <taxon>Bacillota</taxon>
        <taxon>Bacilli</taxon>
        <taxon>Lactobacillales</taxon>
        <taxon>Lactobacillaceae</taxon>
        <taxon>Loigolactobacillus</taxon>
    </lineage>
</organism>
<keyword evidence="14" id="KW-1185">Reference proteome</keyword>
<keyword evidence="5 8" id="KW-0560">Oxidoreductase</keyword>
<evidence type="ECO:0000256" key="8">
    <source>
        <dbReference type="HAMAP-Rule" id="MF_00087"/>
    </source>
</evidence>
<comment type="pathway">
    <text evidence="1 8 9">Porphyrin-containing compound metabolism; protoporphyrin-IX biosynthesis; 5-aminolevulinate from L-glutamyl-tRNA(Glu): step 1/2.</text>
</comment>
<dbReference type="EMBL" id="JBHTIO010000027">
    <property type="protein sequence ID" value="MFD0897114.1"/>
    <property type="molecule type" value="Genomic_DNA"/>
</dbReference>
<dbReference type="Pfam" id="PF00745">
    <property type="entry name" value="GlutR_dimer"/>
    <property type="match status" value="1"/>
</dbReference>
<evidence type="ECO:0000256" key="5">
    <source>
        <dbReference type="ARBA" id="ARBA00023002"/>
    </source>
</evidence>